<dbReference type="Gene3D" id="2.120.10.30">
    <property type="entry name" value="TolB, C-terminal domain"/>
    <property type="match status" value="1"/>
</dbReference>
<feature type="domain" description="SMP-30/Gluconolactonase/LRE-like region" evidence="2">
    <location>
        <begin position="22"/>
        <end position="259"/>
    </location>
</feature>
<dbReference type="PANTHER" id="PTHR10907">
    <property type="entry name" value="REGUCALCIN"/>
    <property type="match status" value="1"/>
</dbReference>
<gene>
    <name evidence="3" type="ORF">GCM10007913_17980</name>
</gene>
<comment type="caution">
    <text evidence="3">The sequence shown here is derived from an EMBL/GenBank/DDBJ whole genome shotgun (WGS) entry which is preliminary data.</text>
</comment>
<organism evidence="3 4">
    <name type="scientific">Devosia yakushimensis</name>
    <dbReference type="NCBI Taxonomy" id="470028"/>
    <lineage>
        <taxon>Bacteria</taxon>
        <taxon>Pseudomonadati</taxon>
        <taxon>Pseudomonadota</taxon>
        <taxon>Alphaproteobacteria</taxon>
        <taxon>Hyphomicrobiales</taxon>
        <taxon>Devosiaceae</taxon>
        <taxon>Devosia</taxon>
    </lineage>
</organism>
<protein>
    <submittedName>
        <fullName evidence="3">Gluconolactonase</fullName>
    </submittedName>
</protein>
<reference evidence="3" key="1">
    <citation type="journal article" date="2014" name="Int. J. Syst. Evol. Microbiol.">
        <title>Complete genome of a new Firmicutes species belonging to the dominant human colonic microbiota ('Ruminococcus bicirculans') reveals two chromosomes and a selective capacity to utilize plant glucans.</title>
        <authorList>
            <consortium name="NISC Comparative Sequencing Program"/>
            <person name="Wegmann U."/>
            <person name="Louis P."/>
            <person name="Goesmann A."/>
            <person name="Henrissat B."/>
            <person name="Duncan S.H."/>
            <person name="Flint H.J."/>
        </authorList>
    </citation>
    <scope>NUCLEOTIDE SEQUENCE</scope>
    <source>
        <strain evidence="3">NBRC 103855</strain>
    </source>
</reference>
<dbReference type="EMBL" id="BSNG01000001">
    <property type="protein sequence ID" value="GLQ09866.1"/>
    <property type="molecule type" value="Genomic_DNA"/>
</dbReference>
<dbReference type="RefSeq" id="WP_284389995.1">
    <property type="nucleotide sequence ID" value="NZ_BSNG01000001.1"/>
</dbReference>
<evidence type="ECO:0000256" key="1">
    <source>
        <dbReference type="ARBA" id="ARBA00008853"/>
    </source>
</evidence>
<dbReference type="InterPro" id="IPR013658">
    <property type="entry name" value="SGL"/>
</dbReference>
<proteinExistence type="inferred from homology"/>
<accession>A0ABQ5UH24</accession>
<dbReference type="PANTHER" id="PTHR10907:SF47">
    <property type="entry name" value="REGUCALCIN"/>
    <property type="match status" value="1"/>
</dbReference>
<dbReference type="PRINTS" id="PR01790">
    <property type="entry name" value="SMP30FAMILY"/>
</dbReference>
<comment type="similarity">
    <text evidence="1">Belongs to the SMP-30/CGR1 family.</text>
</comment>
<dbReference type="Proteomes" id="UP001161406">
    <property type="component" value="Unassembled WGS sequence"/>
</dbReference>
<dbReference type="Pfam" id="PF08450">
    <property type="entry name" value="SGL"/>
    <property type="match status" value="1"/>
</dbReference>
<evidence type="ECO:0000259" key="2">
    <source>
        <dbReference type="Pfam" id="PF08450"/>
    </source>
</evidence>
<sequence>MEASNPGSAFSAVPLDGPRSLFGESPFFDPRDGSIIHVDTLGQIIQHRPDGSWIIWETQEDISFAIPSVLGGFLVGLAERGICRFKPDDNSFEPLDTALPAGHQSNDATLDAIGRVIFGTRSQDKRAFDGTLIVHDAQGSRIVADGFGLINGLAVDAAAGRLWVADTHPDIQKVWTYEYDLATGALGARHLIFDFHERRGRPDGAALDADGNLWLAEIGGSALVCLSPEGPVLQDITLPVSMPTKPCFDGRGRLVVTTASRGIDLAQEQAAGHLLSLDIAGTPITAIAAV</sequence>
<dbReference type="SUPFAM" id="SSF63829">
    <property type="entry name" value="Calcium-dependent phosphotriesterase"/>
    <property type="match status" value="1"/>
</dbReference>
<dbReference type="InterPro" id="IPR011042">
    <property type="entry name" value="6-blade_b-propeller_TolB-like"/>
</dbReference>
<dbReference type="InterPro" id="IPR005511">
    <property type="entry name" value="SMP-30"/>
</dbReference>
<keyword evidence="4" id="KW-1185">Reference proteome</keyword>
<reference evidence="3" key="2">
    <citation type="submission" date="2023-01" db="EMBL/GenBank/DDBJ databases">
        <title>Draft genome sequence of Devosia yakushimensis strain NBRC 103855.</title>
        <authorList>
            <person name="Sun Q."/>
            <person name="Mori K."/>
        </authorList>
    </citation>
    <scope>NUCLEOTIDE SEQUENCE</scope>
    <source>
        <strain evidence="3">NBRC 103855</strain>
    </source>
</reference>
<name>A0ABQ5UH24_9HYPH</name>
<evidence type="ECO:0000313" key="4">
    <source>
        <dbReference type="Proteomes" id="UP001161406"/>
    </source>
</evidence>
<evidence type="ECO:0000313" key="3">
    <source>
        <dbReference type="EMBL" id="GLQ09866.1"/>
    </source>
</evidence>